<proteinExistence type="predicted"/>
<feature type="compositionally biased region" description="Basic and acidic residues" evidence="1">
    <location>
        <begin position="149"/>
        <end position="158"/>
    </location>
</feature>
<protein>
    <submittedName>
        <fullName evidence="2">Uncharacterized protein</fullName>
    </submittedName>
</protein>
<organism evidence="2 3">
    <name type="scientific">Exophiala viscosa</name>
    <dbReference type="NCBI Taxonomy" id="2486360"/>
    <lineage>
        <taxon>Eukaryota</taxon>
        <taxon>Fungi</taxon>
        <taxon>Dikarya</taxon>
        <taxon>Ascomycota</taxon>
        <taxon>Pezizomycotina</taxon>
        <taxon>Eurotiomycetes</taxon>
        <taxon>Chaetothyriomycetidae</taxon>
        <taxon>Chaetothyriales</taxon>
        <taxon>Herpotrichiellaceae</taxon>
        <taxon>Exophiala</taxon>
    </lineage>
</organism>
<feature type="compositionally biased region" description="Basic and acidic residues" evidence="1">
    <location>
        <begin position="20"/>
        <end position="29"/>
    </location>
</feature>
<gene>
    <name evidence="2" type="ORF">EDD36DRAFT_413457</name>
</gene>
<feature type="region of interest" description="Disordered" evidence="1">
    <location>
        <begin position="282"/>
        <end position="321"/>
    </location>
</feature>
<keyword evidence="3" id="KW-1185">Reference proteome</keyword>
<dbReference type="AlphaFoldDB" id="A0AAN6E4L4"/>
<feature type="region of interest" description="Disordered" evidence="1">
    <location>
        <begin position="219"/>
        <end position="261"/>
    </location>
</feature>
<feature type="region of interest" description="Disordered" evidence="1">
    <location>
        <begin position="1"/>
        <end position="36"/>
    </location>
</feature>
<name>A0AAN6E4L4_9EURO</name>
<feature type="compositionally biased region" description="Polar residues" evidence="1">
    <location>
        <begin position="159"/>
        <end position="178"/>
    </location>
</feature>
<evidence type="ECO:0000313" key="2">
    <source>
        <dbReference type="EMBL" id="KAI1617743.1"/>
    </source>
</evidence>
<feature type="region of interest" description="Disordered" evidence="1">
    <location>
        <begin position="115"/>
        <end position="185"/>
    </location>
</feature>
<feature type="compositionally biased region" description="Polar residues" evidence="1">
    <location>
        <begin position="219"/>
        <end position="234"/>
    </location>
</feature>
<dbReference type="EMBL" id="MU404350">
    <property type="protein sequence ID" value="KAI1617743.1"/>
    <property type="molecule type" value="Genomic_DNA"/>
</dbReference>
<feature type="compositionally biased region" description="Polar residues" evidence="1">
    <location>
        <begin position="282"/>
        <end position="314"/>
    </location>
</feature>
<dbReference type="Proteomes" id="UP001203852">
    <property type="component" value="Unassembled WGS sequence"/>
</dbReference>
<evidence type="ECO:0000256" key="1">
    <source>
        <dbReference type="SAM" id="MobiDB-lite"/>
    </source>
</evidence>
<sequence>MATMNRMLGLRTDTSIPKKYRGEPDDPHFVPDSPLIGRQTLTEQEEGDLKRICAMVLANVQHSDDTSDDPFKYLAAQIHEGDAPRQRDTNLERKPDPVQTTDNITHVIRSGLDLHNDTATPSEASPRHTFSADDYSTPLTSAGFTPADTARRLSETTRRSVNSTKKPGSSLRNETIPSMESRKASNAALHRSLEAVKPFMEVEAIRTSLRVVTTQFPPSETKSFISSDNSQQQKHPGPDLNKELPPPPPPLENPTDDEDSQLHITRMMKNIKKKKSIATAVRSLSSQSTPTLPAVTESPTAVLTPRASTTSSQAKEAPPKKRFRFRLFTRDRPRDILVT</sequence>
<evidence type="ECO:0000313" key="3">
    <source>
        <dbReference type="Proteomes" id="UP001203852"/>
    </source>
</evidence>
<comment type="caution">
    <text evidence="2">The sequence shown here is derived from an EMBL/GenBank/DDBJ whole genome shotgun (WGS) entry which is preliminary data.</text>
</comment>
<reference evidence="2" key="1">
    <citation type="journal article" date="2022" name="bioRxiv">
        <title>Deciphering the potential niche of two novel black yeast fungi from a biological soil crust based on their genomes, phenotypes, and melanin regulation.</title>
        <authorList>
            <consortium name="DOE Joint Genome Institute"/>
            <person name="Carr E.C."/>
            <person name="Barton Q."/>
            <person name="Grambo S."/>
            <person name="Sullivan M."/>
            <person name="Renfro C.M."/>
            <person name="Kuo A."/>
            <person name="Pangilinan J."/>
            <person name="Lipzen A."/>
            <person name="Keymanesh K."/>
            <person name="Savage E."/>
            <person name="Barry K."/>
            <person name="Grigoriev I.V."/>
            <person name="Riekhof W.R."/>
            <person name="Harris S.S."/>
        </authorList>
    </citation>
    <scope>NUCLEOTIDE SEQUENCE</scope>
    <source>
        <strain evidence="2">JF 03-4F</strain>
    </source>
</reference>
<accession>A0AAN6E4L4</accession>